<evidence type="ECO:0000313" key="2">
    <source>
        <dbReference type="Proteomes" id="UP001176941"/>
    </source>
</evidence>
<gene>
    <name evidence="1" type="ORF">MRATA1EN1_LOCUS28840</name>
</gene>
<keyword evidence="2" id="KW-1185">Reference proteome</keyword>
<dbReference type="EMBL" id="OX459945">
    <property type="protein sequence ID" value="CAI9179878.1"/>
    <property type="molecule type" value="Genomic_DNA"/>
</dbReference>
<sequence length="132" mass="14612">MVAQELNRADITMHAFFIGMLILHRAMTFLKASGEPPESPRHSVSLGRLSVQSRTLDTLSLGVSRVKRGFCLLLFCGPPPPSQSLPEPRPRFSPVWLSEPLSLKFAACSVHFRHPTAEEKRLQPSFISGGMS</sequence>
<proteinExistence type="predicted"/>
<dbReference type="Proteomes" id="UP001176941">
    <property type="component" value="Chromosome 9"/>
</dbReference>
<name>A0ABN9A264_RANTA</name>
<accession>A0ABN9A264</accession>
<organism evidence="1 2">
    <name type="scientific">Rangifer tarandus platyrhynchus</name>
    <name type="common">Svalbard reindeer</name>
    <dbReference type="NCBI Taxonomy" id="3082113"/>
    <lineage>
        <taxon>Eukaryota</taxon>
        <taxon>Metazoa</taxon>
        <taxon>Chordata</taxon>
        <taxon>Craniata</taxon>
        <taxon>Vertebrata</taxon>
        <taxon>Euteleostomi</taxon>
        <taxon>Mammalia</taxon>
        <taxon>Eutheria</taxon>
        <taxon>Laurasiatheria</taxon>
        <taxon>Artiodactyla</taxon>
        <taxon>Ruminantia</taxon>
        <taxon>Pecora</taxon>
        <taxon>Cervidae</taxon>
        <taxon>Odocoileinae</taxon>
        <taxon>Rangifer</taxon>
    </lineage>
</organism>
<protein>
    <submittedName>
        <fullName evidence="1">Uncharacterized protein</fullName>
    </submittedName>
</protein>
<reference evidence="1" key="1">
    <citation type="submission" date="2023-04" db="EMBL/GenBank/DDBJ databases">
        <authorList>
            <consortium name="ELIXIR-Norway"/>
        </authorList>
    </citation>
    <scope>NUCLEOTIDE SEQUENCE [LARGE SCALE GENOMIC DNA]</scope>
</reference>
<evidence type="ECO:0000313" key="1">
    <source>
        <dbReference type="EMBL" id="CAI9179878.1"/>
    </source>
</evidence>